<comment type="caution">
    <text evidence="3">The sequence shown here is derived from an EMBL/GenBank/DDBJ whole genome shotgun (WGS) entry which is preliminary data.</text>
</comment>
<gene>
    <name evidence="3" type="ORF">Q604_UNBC00626G0002</name>
</gene>
<sequence>MSIIDQAPAPEPAPSAPAWQAGVHYEAGDLVTYDGQVYRVVQEHTSQADWRPD</sequence>
<reference evidence="3" key="1">
    <citation type="submission" date="2013-12" db="EMBL/GenBank/DDBJ databases">
        <title>A Varibaculum cambriense genome reconstructed from a premature infant gut community with otherwise low bacterial novelty that shifts toward anaerobic metabolism during the third week of life.</title>
        <authorList>
            <person name="Brown C.T."/>
            <person name="Sharon I."/>
            <person name="Thomas B.C."/>
            <person name="Castelle C.J."/>
            <person name="Morowitz M.J."/>
            <person name="Banfield J.F."/>
        </authorList>
    </citation>
    <scope>NUCLEOTIDE SEQUENCE</scope>
</reference>
<keyword evidence="1" id="KW-0378">Hydrolase</keyword>
<dbReference type="EMBL" id="AZMM01000626">
    <property type="protein sequence ID" value="ETJ45375.1"/>
    <property type="molecule type" value="Genomic_DNA"/>
</dbReference>
<evidence type="ECO:0000256" key="1">
    <source>
        <dbReference type="ARBA" id="ARBA00022801"/>
    </source>
</evidence>
<evidence type="ECO:0000259" key="2">
    <source>
        <dbReference type="Pfam" id="PF02839"/>
    </source>
</evidence>
<dbReference type="InterPro" id="IPR036573">
    <property type="entry name" value="CBM_sf_5/12"/>
</dbReference>
<evidence type="ECO:0000313" key="3">
    <source>
        <dbReference type="EMBL" id="ETJ45375.1"/>
    </source>
</evidence>
<dbReference type="AlphaFoldDB" id="W1YUF3"/>
<feature type="domain" description="Chitin-binding type-3" evidence="2">
    <location>
        <begin position="18"/>
        <end position="52"/>
    </location>
</feature>
<proteinExistence type="predicted"/>
<feature type="non-terminal residue" evidence="3">
    <location>
        <position position="53"/>
    </location>
</feature>
<dbReference type="GO" id="GO:0030246">
    <property type="term" value="F:carbohydrate binding"/>
    <property type="evidence" value="ECO:0007669"/>
    <property type="project" value="InterPro"/>
</dbReference>
<dbReference type="InterPro" id="IPR003610">
    <property type="entry name" value="CBM5/12"/>
</dbReference>
<name>W1YUF3_9ZZZZ</name>
<protein>
    <submittedName>
        <fullName evidence="3">Chitinase A1</fullName>
    </submittedName>
</protein>
<dbReference type="CDD" id="cd12214">
    <property type="entry name" value="ChiA1_BD"/>
    <property type="match status" value="1"/>
</dbReference>
<accession>W1YUF3</accession>
<dbReference type="GO" id="GO:0005975">
    <property type="term" value="P:carbohydrate metabolic process"/>
    <property type="evidence" value="ECO:0007669"/>
    <property type="project" value="InterPro"/>
</dbReference>
<dbReference type="GO" id="GO:0004553">
    <property type="term" value="F:hydrolase activity, hydrolyzing O-glycosyl compounds"/>
    <property type="evidence" value="ECO:0007669"/>
    <property type="project" value="InterPro"/>
</dbReference>
<dbReference type="SUPFAM" id="SSF51055">
    <property type="entry name" value="Carbohydrate binding domain"/>
    <property type="match status" value="1"/>
</dbReference>
<dbReference type="Pfam" id="PF02839">
    <property type="entry name" value="CBM_5_12"/>
    <property type="match status" value="1"/>
</dbReference>
<dbReference type="GO" id="GO:0005576">
    <property type="term" value="C:extracellular region"/>
    <property type="evidence" value="ECO:0007669"/>
    <property type="project" value="InterPro"/>
</dbReference>
<organism evidence="3">
    <name type="scientific">human gut metagenome</name>
    <dbReference type="NCBI Taxonomy" id="408170"/>
    <lineage>
        <taxon>unclassified sequences</taxon>
        <taxon>metagenomes</taxon>
        <taxon>organismal metagenomes</taxon>
    </lineage>
</organism>
<dbReference type="Gene3D" id="2.10.10.20">
    <property type="entry name" value="Carbohydrate-binding module superfamily 5/12"/>
    <property type="match status" value="1"/>
</dbReference>